<feature type="compositionally biased region" description="Basic and acidic residues" evidence="1">
    <location>
        <begin position="160"/>
        <end position="170"/>
    </location>
</feature>
<reference evidence="4 5" key="1">
    <citation type="journal article" date="2010" name="Stand. Genomic Sci.">
        <title>Complete genome sequence of Haliangium ochraceum type strain (SMP-2).</title>
        <authorList>
            <consortium name="US DOE Joint Genome Institute (JGI-PGF)"/>
            <person name="Ivanova N."/>
            <person name="Daum C."/>
            <person name="Lang E."/>
            <person name="Abt B."/>
            <person name="Kopitz M."/>
            <person name="Saunders E."/>
            <person name="Lapidus A."/>
            <person name="Lucas S."/>
            <person name="Glavina Del Rio T."/>
            <person name="Nolan M."/>
            <person name="Tice H."/>
            <person name="Copeland A."/>
            <person name="Cheng J.F."/>
            <person name="Chen F."/>
            <person name="Bruce D."/>
            <person name="Goodwin L."/>
            <person name="Pitluck S."/>
            <person name="Mavromatis K."/>
            <person name="Pati A."/>
            <person name="Mikhailova N."/>
            <person name="Chen A."/>
            <person name="Palaniappan K."/>
            <person name="Land M."/>
            <person name="Hauser L."/>
            <person name="Chang Y.J."/>
            <person name="Jeffries C.D."/>
            <person name="Detter J.C."/>
            <person name="Brettin T."/>
            <person name="Rohde M."/>
            <person name="Goker M."/>
            <person name="Bristow J."/>
            <person name="Markowitz V."/>
            <person name="Eisen J.A."/>
            <person name="Hugenholtz P."/>
            <person name="Kyrpides N.C."/>
            <person name="Klenk H.P."/>
        </authorList>
    </citation>
    <scope>NUCLEOTIDE SEQUENCE [LARGE SCALE GENOMIC DNA]</scope>
    <source>
        <strain evidence="5">DSM 14365 / CIP 107738 / JCM 11303 / AJ 13395 / SMP-2</strain>
    </source>
</reference>
<dbReference type="InterPro" id="IPR027051">
    <property type="entry name" value="XdhC_Rossmann_dom"/>
</dbReference>
<dbReference type="Pfam" id="PF02625">
    <property type="entry name" value="XdhC_CoxI"/>
    <property type="match status" value="1"/>
</dbReference>
<gene>
    <name evidence="4" type="ordered locus">Hoch_4564</name>
</gene>
<dbReference type="eggNOG" id="COG1975">
    <property type="taxonomic scope" value="Bacteria"/>
</dbReference>
<dbReference type="Gene3D" id="3.40.50.720">
    <property type="entry name" value="NAD(P)-binding Rossmann-like Domain"/>
    <property type="match status" value="1"/>
</dbReference>
<dbReference type="RefSeq" id="WP_012829653.1">
    <property type="nucleotide sequence ID" value="NC_013440.1"/>
</dbReference>
<evidence type="ECO:0008006" key="6">
    <source>
        <dbReference type="Google" id="ProtNLM"/>
    </source>
</evidence>
<evidence type="ECO:0000259" key="3">
    <source>
        <dbReference type="Pfam" id="PF13478"/>
    </source>
</evidence>
<evidence type="ECO:0000313" key="5">
    <source>
        <dbReference type="Proteomes" id="UP000001880"/>
    </source>
</evidence>
<dbReference type="InterPro" id="IPR003777">
    <property type="entry name" value="XdhC_CoxI"/>
</dbReference>
<dbReference type="OrthoDB" id="9815497at2"/>
<organism evidence="4 5">
    <name type="scientific">Haliangium ochraceum (strain DSM 14365 / JCM 11303 / SMP-2)</name>
    <dbReference type="NCBI Taxonomy" id="502025"/>
    <lineage>
        <taxon>Bacteria</taxon>
        <taxon>Pseudomonadati</taxon>
        <taxon>Myxococcota</taxon>
        <taxon>Polyangia</taxon>
        <taxon>Haliangiales</taxon>
        <taxon>Kofleriaceae</taxon>
        <taxon>Haliangium</taxon>
    </lineage>
</organism>
<protein>
    <recommendedName>
        <fullName evidence="6">XdhC/CoxI family protein</fullName>
    </recommendedName>
</protein>
<dbReference type="InterPro" id="IPR052698">
    <property type="entry name" value="MoCofactor_Util/Proc"/>
</dbReference>
<feature type="domain" description="XdhC Rossmann" evidence="3">
    <location>
        <begin position="226"/>
        <end position="367"/>
    </location>
</feature>
<dbReference type="PANTHER" id="PTHR30388:SF4">
    <property type="entry name" value="MOLYBDENUM COFACTOR INSERTION CHAPERONE PAOD"/>
    <property type="match status" value="1"/>
</dbReference>
<proteinExistence type="predicted"/>
<evidence type="ECO:0000259" key="2">
    <source>
        <dbReference type="Pfam" id="PF02625"/>
    </source>
</evidence>
<dbReference type="PANTHER" id="PTHR30388">
    <property type="entry name" value="ALDEHYDE OXIDOREDUCTASE MOLYBDENUM COFACTOR ASSEMBLY PROTEIN"/>
    <property type="match status" value="1"/>
</dbReference>
<feature type="region of interest" description="Disordered" evidence="1">
    <location>
        <begin position="160"/>
        <end position="184"/>
    </location>
</feature>
<sequence>MSSPPERDGPPSQGPGDIDDVLQTADAWRRAGRGVALATVVRTWGSSPRPAGSQLAVRDDGAFVGSVSGGCVEGAVVEEGRAAIASGAPRALSFGVSNERAWEVGLACGGKIRVHVAPLPAAGARDDDVLARVLRARADKRSAVWVSALASGQEWLLFPRESRGGEREDGAGSGPDIEPGAGIADEGGEAALLEDARAALAADSSRLVERDGEELFLRVYSPPLRLIVVGAVHIAQALCPMAALAGFSTTVVDPRSAFATAERFPGVELSHQWPDRALAELTLDHRCAVVTLTHDPKLDEPALAAALGSDAFYIGALGSTRTQAARLKRMRGQGVDDTALERIHGPVGLAIGARSAAEIAVSILAQIVDTLRRRAS</sequence>
<dbReference type="Proteomes" id="UP000001880">
    <property type="component" value="Chromosome"/>
</dbReference>
<dbReference type="EMBL" id="CP001804">
    <property type="protein sequence ID" value="ACY17055.1"/>
    <property type="molecule type" value="Genomic_DNA"/>
</dbReference>
<dbReference type="STRING" id="502025.Hoch_4564"/>
<evidence type="ECO:0000313" key="4">
    <source>
        <dbReference type="EMBL" id="ACY17055.1"/>
    </source>
</evidence>
<dbReference type="HOGENOM" id="CLU_041115_2_0_7"/>
<evidence type="ECO:0000256" key="1">
    <source>
        <dbReference type="SAM" id="MobiDB-lite"/>
    </source>
</evidence>
<accession>D0LQ18</accession>
<name>D0LQ18_HALO1</name>
<dbReference type="Pfam" id="PF13478">
    <property type="entry name" value="XdhC_C"/>
    <property type="match status" value="1"/>
</dbReference>
<dbReference type="KEGG" id="hoh:Hoch_4564"/>
<keyword evidence="5" id="KW-1185">Reference proteome</keyword>
<dbReference type="AlphaFoldDB" id="D0LQ18"/>
<feature type="domain" description="XdhC- CoxI" evidence="2">
    <location>
        <begin position="28"/>
        <end position="95"/>
    </location>
</feature>